<sequence length="352" mass="39108">MERAKGTVTPLASVFSAEESQKAAKLLEETIGDRQRELDRLRGFASDNTSLVNLVKRLPDELSHEIMVPFGSAAFFPGRLIHTNEFLVLLGEGYYAERSSKQTVEILQRRGKSLESQVESLKATIADLEVEAKFLDVTAYEAAPTNPNFVGFKAENMNVAIDDEDYARIMARMDELEKEELAAQSGSSDEEDVGVDANFGCSISKNFFDDNDYGNQIKDLTQKLEDAKTTYSTAKQPNGIASQRVPSSNLSIGDIKEQPRVKESSLHEMERIDSRKQPPVPSEPKKVQAVAPVSEHIKPDEPKLCIISGLKLESHKTGFKIQDAKSQSRMILLLPMHDFAFWAANLTQVSLV</sequence>
<keyword evidence="7" id="KW-1185">Reference proteome</keyword>
<dbReference type="Gene3D" id="1.10.287.370">
    <property type="match status" value="1"/>
</dbReference>
<evidence type="ECO:0000256" key="4">
    <source>
        <dbReference type="SAM" id="Coils"/>
    </source>
</evidence>
<dbReference type="GO" id="GO:0000122">
    <property type="term" value="P:negative regulation of transcription by RNA polymerase II"/>
    <property type="evidence" value="ECO:0007669"/>
    <property type="project" value="TreeGrafter"/>
</dbReference>
<keyword evidence="2" id="KW-0539">Nucleus</keyword>
<keyword evidence="4" id="KW-0175">Coiled coil</keyword>
<organism evidence="6 7">
    <name type="scientific">Acorus calamus</name>
    <name type="common">Sweet flag</name>
    <dbReference type="NCBI Taxonomy" id="4465"/>
    <lineage>
        <taxon>Eukaryota</taxon>
        <taxon>Viridiplantae</taxon>
        <taxon>Streptophyta</taxon>
        <taxon>Embryophyta</taxon>
        <taxon>Tracheophyta</taxon>
        <taxon>Spermatophyta</taxon>
        <taxon>Magnoliopsida</taxon>
        <taxon>Liliopsida</taxon>
        <taxon>Acoraceae</taxon>
        <taxon>Acorus</taxon>
    </lineage>
</organism>
<dbReference type="AlphaFoldDB" id="A0AAV9C061"/>
<dbReference type="InterPro" id="IPR004127">
    <property type="entry name" value="Prefoldin_subunit_alpha"/>
</dbReference>
<dbReference type="GO" id="GO:0003682">
    <property type="term" value="F:chromatin binding"/>
    <property type="evidence" value="ECO:0007669"/>
    <property type="project" value="TreeGrafter"/>
</dbReference>
<dbReference type="GO" id="GO:0019212">
    <property type="term" value="F:phosphatase inhibitor activity"/>
    <property type="evidence" value="ECO:0007669"/>
    <property type="project" value="TreeGrafter"/>
</dbReference>
<dbReference type="InterPro" id="IPR009053">
    <property type="entry name" value="Prefoldin"/>
</dbReference>
<evidence type="ECO:0000313" key="7">
    <source>
        <dbReference type="Proteomes" id="UP001180020"/>
    </source>
</evidence>
<accession>A0AAV9C061</accession>
<evidence type="ECO:0000313" key="6">
    <source>
        <dbReference type="EMBL" id="KAK1282493.1"/>
    </source>
</evidence>
<feature type="compositionally biased region" description="Polar residues" evidence="5">
    <location>
        <begin position="230"/>
        <end position="251"/>
    </location>
</feature>
<dbReference type="GO" id="GO:0009409">
    <property type="term" value="P:response to cold"/>
    <property type="evidence" value="ECO:0007669"/>
    <property type="project" value="UniProtKB-ARBA"/>
</dbReference>
<evidence type="ECO:0000256" key="3">
    <source>
        <dbReference type="ARBA" id="ARBA00038295"/>
    </source>
</evidence>
<dbReference type="PANTHER" id="PTHR15111">
    <property type="entry name" value="RNA POLYMERASE II SUBUNIT 5-MEDIATING PROTEIN NNX3"/>
    <property type="match status" value="1"/>
</dbReference>
<evidence type="ECO:0000256" key="1">
    <source>
        <dbReference type="ARBA" id="ARBA00004123"/>
    </source>
</evidence>
<reference evidence="6" key="1">
    <citation type="journal article" date="2023" name="Nat. Commun.">
        <title>Diploid and tetraploid genomes of Acorus and the evolution of monocots.</title>
        <authorList>
            <person name="Ma L."/>
            <person name="Liu K.W."/>
            <person name="Li Z."/>
            <person name="Hsiao Y.Y."/>
            <person name="Qi Y."/>
            <person name="Fu T."/>
            <person name="Tang G.D."/>
            <person name="Zhang D."/>
            <person name="Sun W.H."/>
            <person name="Liu D.K."/>
            <person name="Li Y."/>
            <person name="Chen G.Z."/>
            <person name="Liu X.D."/>
            <person name="Liao X.Y."/>
            <person name="Jiang Y.T."/>
            <person name="Yu X."/>
            <person name="Hao Y."/>
            <person name="Huang J."/>
            <person name="Zhao X.W."/>
            <person name="Ke S."/>
            <person name="Chen Y.Y."/>
            <person name="Wu W.L."/>
            <person name="Hsu J.L."/>
            <person name="Lin Y.F."/>
            <person name="Huang M.D."/>
            <person name="Li C.Y."/>
            <person name="Huang L."/>
            <person name="Wang Z.W."/>
            <person name="Zhao X."/>
            <person name="Zhong W.Y."/>
            <person name="Peng D.H."/>
            <person name="Ahmad S."/>
            <person name="Lan S."/>
            <person name="Zhang J.S."/>
            <person name="Tsai W.C."/>
            <person name="Van de Peer Y."/>
            <person name="Liu Z.J."/>
        </authorList>
    </citation>
    <scope>NUCLEOTIDE SEQUENCE</scope>
    <source>
        <strain evidence="6">CP</strain>
    </source>
</reference>
<dbReference type="SUPFAM" id="SSF46579">
    <property type="entry name" value="Prefoldin"/>
    <property type="match status" value="1"/>
</dbReference>
<dbReference type="InterPro" id="IPR052255">
    <property type="entry name" value="RNA_pol_II_subunit5-mediator"/>
</dbReference>
<proteinExistence type="inferred from homology"/>
<comment type="subcellular location">
    <subcellularLocation>
        <location evidence="1">Nucleus</location>
    </subcellularLocation>
</comment>
<dbReference type="GO" id="GO:0003714">
    <property type="term" value="F:transcription corepressor activity"/>
    <property type="evidence" value="ECO:0007669"/>
    <property type="project" value="TreeGrafter"/>
</dbReference>
<comment type="similarity">
    <text evidence="3">Belongs to the RNA polymerase II subunit 5-mediating protein family.</text>
</comment>
<reference evidence="6" key="2">
    <citation type="submission" date="2023-06" db="EMBL/GenBank/DDBJ databases">
        <authorList>
            <person name="Ma L."/>
            <person name="Liu K.-W."/>
            <person name="Li Z."/>
            <person name="Hsiao Y.-Y."/>
            <person name="Qi Y."/>
            <person name="Fu T."/>
            <person name="Tang G."/>
            <person name="Zhang D."/>
            <person name="Sun W.-H."/>
            <person name="Liu D.-K."/>
            <person name="Li Y."/>
            <person name="Chen G.-Z."/>
            <person name="Liu X.-D."/>
            <person name="Liao X.-Y."/>
            <person name="Jiang Y.-T."/>
            <person name="Yu X."/>
            <person name="Hao Y."/>
            <person name="Huang J."/>
            <person name="Zhao X.-W."/>
            <person name="Ke S."/>
            <person name="Chen Y.-Y."/>
            <person name="Wu W.-L."/>
            <person name="Hsu J.-L."/>
            <person name="Lin Y.-F."/>
            <person name="Huang M.-D."/>
            <person name="Li C.-Y."/>
            <person name="Huang L."/>
            <person name="Wang Z.-W."/>
            <person name="Zhao X."/>
            <person name="Zhong W.-Y."/>
            <person name="Peng D.-H."/>
            <person name="Ahmad S."/>
            <person name="Lan S."/>
            <person name="Zhang J.-S."/>
            <person name="Tsai W.-C."/>
            <person name="Van De Peer Y."/>
            <person name="Liu Z.-J."/>
        </authorList>
    </citation>
    <scope>NUCLEOTIDE SEQUENCE</scope>
    <source>
        <strain evidence="6">CP</strain>
        <tissue evidence="6">Leaves</tissue>
    </source>
</reference>
<dbReference type="Pfam" id="PF02996">
    <property type="entry name" value="Prefoldin"/>
    <property type="match status" value="1"/>
</dbReference>
<feature type="coiled-coil region" evidence="4">
    <location>
        <begin position="104"/>
        <end position="138"/>
    </location>
</feature>
<evidence type="ECO:0000256" key="2">
    <source>
        <dbReference type="ARBA" id="ARBA00023242"/>
    </source>
</evidence>
<dbReference type="GO" id="GO:0006457">
    <property type="term" value="P:protein folding"/>
    <property type="evidence" value="ECO:0007669"/>
    <property type="project" value="UniProtKB-ARBA"/>
</dbReference>
<dbReference type="CDD" id="cd23159">
    <property type="entry name" value="Prefoldin_URI1"/>
    <property type="match status" value="1"/>
</dbReference>
<dbReference type="Proteomes" id="UP001180020">
    <property type="component" value="Unassembled WGS sequence"/>
</dbReference>
<name>A0AAV9C061_ACOCL</name>
<evidence type="ECO:0000256" key="5">
    <source>
        <dbReference type="SAM" id="MobiDB-lite"/>
    </source>
</evidence>
<feature type="region of interest" description="Disordered" evidence="5">
    <location>
        <begin position="230"/>
        <end position="285"/>
    </location>
</feature>
<protein>
    <submittedName>
        <fullName evidence="6">Uncharacterized protein</fullName>
    </submittedName>
</protein>
<comment type="caution">
    <text evidence="6">The sequence shown here is derived from an EMBL/GenBank/DDBJ whole genome shotgun (WGS) entry which is preliminary data.</text>
</comment>
<dbReference type="EMBL" id="JAUJYO010000022">
    <property type="protein sequence ID" value="KAK1282493.1"/>
    <property type="molecule type" value="Genomic_DNA"/>
</dbReference>
<gene>
    <name evidence="6" type="ORF">QJS10_CPB22g00602</name>
</gene>
<feature type="compositionally biased region" description="Basic and acidic residues" evidence="5">
    <location>
        <begin position="254"/>
        <end position="276"/>
    </location>
</feature>
<dbReference type="GO" id="GO:0005634">
    <property type="term" value="C:nucleus"/>
    <property type="evidence" value="ECO:0007669"/>
    <property type="project" value="UniProtKB-SubCell"/>
</dbReference>
<dbReference type="NCBIfam" id="TIGR00293">
    <property type="entry name" value="prefoldin subunit alpha"/>
    <property type="match status" value="1"/>
</dbReference>
<dbReference type="PANTHER" id="PTHR15111:SF0">
    <property type="entry name" value="UNCONVENTIONAL PREFOLDIN RPB5 INTERACTOR 1"/>
    <property type="match status" value="1"/>
</dbReference>